<accession>A0AA38I230</accession>
<sequence length="113" mass="12593">MPHRHRAPPAPAPSNGARNMCSDRSPNEIRPFRGLIAGRNENYKLPESLLTQRSNYLAVTPSAGAGETGSEAKPRNFSVFLSSLFECEMISEGLCRVDDQNYNEKHKVSFQKN</sequence>
<comment type="caution">
    <text evidence="2">The sequence shown here is derived from an EMBL/GenBank/DDBJ whole genome shotgun (WGS) entry which is preliminary data.</text>
</comment>
<evidence type="ECO:0000313" key="2">
    <source>
        <dbReference type="EMBL" id="KAJ3649258.1"/>
    </source>
</evidence>
<dbReference type="EMBL" id="JALNTZ010000006">
    <property type="protein sequence ID" value="KAJ3649258.1"/>
    <property type="molecule type" value="Genomic_DNA"/>
</dbReference>
<protein>
    <submittedName>
        <fullName evidence="2">Uncharacterized protein</fullName>
    </submittedName>
</protein>
<keyword evidence="3" id="KW-1185">Reference proteome</keyword>
<evidence type="ECO:0000313" key="3">
    <source>
        <dbReference type="Proteomes" id="UP001168821"/>
    </source>
</evidence>
<proteinExistence type="predicted"/>
<dbReference type="AlphaFoldDB" id="A0AA38I230"/>
<gene>
    <name evidence="2" type="ORF">Zmor_021011</name>
</gene>
<organism evidence="2 3">
    <name type="scientific">Zophobas morio</name>
    <dbReference type="NCBI Taxonomy" id="2755281"/>
    <lineage>
        <taxon>Eukaryota</taxon>
        <taxon>Metazoa</taxon>
        <taxon>Ecdysozoa</taxon>
        <taxon>Arthropoda</taxon>
        <taxon>Hexapoda</taxon>
        <taxon>Insecta</taxon>
        <taxon>Pterygota</taxon>
        <taxon>Neoptera</taxon>
        <taxon>Endopterygota</taxon>
        <taxon>Coleoptera</taxon>
        <taxon>Polyphaga</taxon>
        <taxon>Cucujiformia</taxon>
        <taxon>Tenebrionidae</taxon>
        <taxon>Zophobas</taxon>
    </lineage>
</organism>
<reference evidence="2" key="1">
    <citation type="journal article" date="2023" name="G3 (Bethesda)">
        <title>Whole genome assemblies of Zophobas morio and Tenebrio molitor.</title>
        <authorList>
            <person name="Kaur S."/>
            <person name="Stinson S.A."/>
            <person name="diCenzo G.C."/>
        </authorList>
    </citation>
    <scope>NUCLEOTIDE SEQUENCE</scope>
    <source>
        <strain evidence="2">QUZm001</strain>
    </source>
</reference>
<feature type="region of interest" description="Disordered" evidence="1">
    <location>
        <begin position="1"/>
        <end position="26"/>
    </location>
</feature>
<dbReference type="Proteomes" id="UP001168821">
    <property type="component" value="Unassembled WGS sequence"/>
</dbReference>
<name>A0AA38I230_9CUCU</name>
<evidence type="ECO:0000256" key="1">
    <source>
        <dbReference type="SAM" id="MobiDB-lite"/>
    </source>
</evidence>